<comment type="function">
    <text evidence="4 6">One of the primary rRNA binding proteins, it binds directly to 16S rRNA where it helps nucleate assembly of the platform of the 30S subunit by binding and bridging several RNA helices of the 16S rRNA.</text>
</comment>
<proteinExistence type="inferred from homology"/>
<dbReference type="InterPro" id="IPR000589">
    <property type="entry name" value="Ribosomal_uS15"/>
</dbReference>
<dbReference type="AlphaFoldDB" id="A0A5C4S0A2"/>
<keyword evidence="8" id="KW-1185">Reference proteome</keyword>
<evidence type="ECO:0000256" key="4">
    <source>
        <dbReference type="HAMAP-Rule" id="MF_01343"/>
    </source>
</evidence>
<dbReference type="Proteomes" id="UP000309544">
    <property type="component" value="Unassembled WGS sequence"/>
</dbReference>
<keyword evidence="2 4" id="KW-0687">Ribonucleoprotein</keyword>
<dbReference type="Gene3D" id="1.10.287.10">
    <property type="entry name" value="S15/NS1, RNA-binding"/>
    <property type="match status" value="1"/>
</dbReference>
<organism evidence="7 8">
    <name type="scientific">Prosthecochloris vibrioformis</name>
    <name type="common">Chlorobium vibrioforme</name>
    <dbReference type="NCBI Taxonomy" id="1098"/>
    <lineage>
        <taxon>Bacteria</taxon>
        <taxon>Pseudomonadati</taxon>
        <taxon>Chlorobiota</taxon>
        <taxon>Chlorobiia</taxon>
        <taxon>Chlorobiales</taxon>
        <taxon>Chlorobiaceae</taxon>
        <taxon>Prosthecochloris</taxon>
    </lineage>
</organism>
<name>A0A5C4S0A2_PROVB</name>
<evidence type="ECO:0000256" key="2">
    <source>
        <dbReference type="ARBA" id="ARBA00023274"/>
    </source>
</evidence>
<comment type="subunit">
    <text evidence="3 4">Part of the 30S ribosomal subunit. Forms a bridge to the 50S subunit in the 70S ribosome, contacting the 23S rRNA.</text>
</comment>
<evidence type="ECO:0000256" key="3">
    <source>
        <dbReference type="ARBA" id="ARBA00064542"/>
    </source>
</evidence>
<sequence>MSLTKDIKAEIIGKFGGSEKNTGKTEVQIALYSRRISDLTGHLKEHPKDNHSRHGLLKLVGKRKSLLGYLKDTDIERYRQVLADLDLRK</sequence>
<dbReference type="GO" id="GO:0006412">
    <property type="term" value="P:translation"/>
    <property type="evidence" value="ECO:0007669"/>
    <property type="project" value="UniProtKB-UniRule"/>
</dbReference>
<dbReference type="GO" id="GO:0003735">
    <property type="term" value="F:structural constituent of ribosome"/>
    <property type="evidence" value="ECO:0007669"/>
    <property type="project" value="InterPro"/>
</dbReference>
<comment type="caution">
    <text evidence="7">The sequence shown here is derived from an EMBL/GenBank/DDBJ whole genome shotgun (WGS) entry which is preliminary data.</text>
</comment>
<dbReference type="Gene3D" id="6.10.250.3130">
    <property type="match status" value="1"/>
</dbReference>
<evidence type="ECO:0000256" key="1">
    <source>
        <dbReference type="ARBA" id="ARBA00022980"/>
    </source>
</evidence>
<dbReference type="EMBL" id="VDCI01000004">
    <property type="protein sequence ID" value="TNJ36619.1"/>
    <property type="molecule type" value="Genomic_DNA"/>
</dbReference>
<dbReference type="RefSeq" id="WP_068866236.1">
    <property type="nucleotide sequence ID" value="NZ_VDCI01000004.1"/>
</dbReference>
<protein>
    <recommendedName>
        <fullName evidence="4">Small ribosomal subunit protein uS15</fullName>
    </recommendedName>
</protein>
<dbReference type="Pfam" id="PF00312">
    <property type="entry name" value="Ribosomal_S15"/>
    <property type="match status" value="1"/>
</dbReference>
<dbReference type="FunFam" id="1.10.287.10:FF:000002">
    <property type="entry name" value="30S ribosomal protein S15"/>
    <property type="match status" value="1"/>
</dbReference>
<gene>
    <name evidence="4 7" type="primary">rpsO</name>
    <name evidence="7" type="ORF">FGF68_05995</name>
</gene>
<dbReference type="PANTHER" id="PTHR23321">
    <property type="entry name" value="RIBOSOMAL PROTEIN S15, BACTERIAL AND ORGANELLAR"/>
    <property type="match status" value="1"/>
</dbReference>
<comment type="function">
    <text evidence="4">Forms an intersubunit bridge (bridge B4) with the 23S rRNA of the 50S subunit in the ribosome.</text>
</comment>
<dbReference type="SUPFAM" id="SSF47060">
    <property type="entry name" value="S15/NS1 RNA-binding domain"/>
    <property type="match status" value="1"/>
</dbReference>
<evidence type="ECO:0000256" key="6">
    <source>
        <dbReference type="RuleBase" id="RU004524"/>
    </source>
</evidence>
<evidence type="ECO:0000313" key="8">
    <source>
        <dbReference type="Proteomes" id="UP000309544"/>
    </source>
</evidence>
<dbReference type="PANTHER" id="PTHR23321:SF26">
    <property type="entry name" value="SMALL RIBOSOMAL SUBUNIT PROTEIN US15M"/>
    <property type="match status" value="1"/>
</dbReference>
<evidence type="ECO:0000313" key="7">
    <source>
        <dbReference type="EMBL" id="TNJ36619.1"/>
    </source>
</evidence>
<keyword evidence="1 4" id="KW-0689">Ribosomal protein</keyword>
<dbReference type="PROSITE" id="PS00362">
    <property type="entry name" value="RIBOSOMAL_S15"/>
    <property type="match status" value="1"/>
</dbReference>
<dbReference type="GO" id="GO:0019843">
    <property type="term" value="F:rRNA binding"/>
    <property type="evidence" value="ECO:0007669"/>
    <property type="project" value="UniProtKB-UniRule"/>
</dbReference>
<dbReference type="InterPro" id="IPR005290">
    <property type="entry name" value="Ribosomal_uS15_bac-type"/>
</dbReference>
<accession>A0A5C4S0A2</accession>
<dbReference type="NCBIfam" id="TIGR00952">
    <property type="entry name" value="S15_bact"/>
    <property type="match status" value="1"/>
</dbReference>
<reference evidence="7 8" key="1">
    <citation type="submission" date="2019-05" db="EMBL/GenBank/DDBJ databases">
        <title>Draft Whole-Genome sequence of the green sulfur bacterium Prosthecochloris vibrioformis DSM 260.</title>
        <authorList>
            <person name="Meyer T.E."/>
            <person name="Kyndt J.A."/>
        </authorList>
    </citation>
    <scope>NUCLEOTIDE SEQUENCE [LARGE SCALE GENOMIC DNA]</scope>
    <source>
        <strain evidence="7 8">DSM 260</strain>
    </source>
</reference>
<dbReference type="SMART" id="SM01387">
    <property type="entry name" value="Ribosomal_S15"/>
    <property type="match status" value="1"/>
</dbReference>
<evidence type="ECO:0000256" key="5">
    <source>
        <dbReference type="RuleBase" id="RU003919"/>
    </source>
</evidence>
<dbReference type="HAMAP" id="MF_01343_B">
    <property type="entry name" value="Ribosomal_uS15_B"/>
    <property type="match status" value="1"/>
</dbReference>
<dbReference type="GO" id="GO:0022627">
    <property type="term" value="C:cytosolic small ribosomal subunit"/>
    <property type="evidence" value="ECO:0007669"/>
    <property type="project" value="TreeGrafter"/>
</dbReference>
<dbReference type="CDD" id="cd00353">
    <property type="entry name" value="Ribosomal_S15p_S13e"/>
    <property type="match status" value="1"/>
</dbReference>
<comment type="similarity">
    <text evidence="4 5">Belongs to the universal ribosomal protein uS15 family.</text>
</comment>
<keyword evidence="4 6" id="KW-0694">RNA-binding</keyword>
<keyword evidence="4 6" id="KW-0699">rRNA-binding</keyword>
<dbReference type="InterPro" id="IPR009068">
    <property type="entry name" value="uS15_NS1_RNA-bd_sf"/>
</dbReference>